<dbReference type="AlphaFoldDB" id="A0A1H0NPM2"/>
<dbReference type="Pfam" id="PF03807">
    <property type="entry name" value="F420_oxidored"/>
    <property type="match status" value="1"/>
</dbReference>
<dbReference type="InterPro" id="IPR028939">
    <property type="entry name" value="P5C_Rdtase_cat_N"/>
</dbReference>
<dbReference type="Gene3D" id="3.40.50.720">
    <property type="entry name" value="NAD(P)-binding Rossmann-like Domain"/>
    <property type="match status" value="1"/>
</dbReference>
<dbReference type="GO" id="GO:0004735">
    <property type="term" value="F:pyrroline-5-carboxylate reductase activity"/>
    <property type="evidence" value="ECO:0007669"/>
    <property type="project" value="InterPro"/>
</dbReference>
<dbReference type="InterPro" id="IPR029036">
    <property type="entry name" value="P5CR_dimer"/>
</dbReference>
<dbReference type="EMBL" id="FNJI01000008">
    <property type="protein sequence ID" value="SDO94498.1"/>
    <property type="molecule type" value="Genomic_DNA"/>
</dbReference>
<evidence type="ECO:0000313" key="8">
    <source>
        <dbReference type="Proteomes" id="UP000199073"/>
    </source>
</evidence>
<evidence type="ECO:0000256" key="1">
    <source>
        <dbReference type="ARBA" id="ARBA00005525"/>
    </source>
</evidence>
<gene>
    <name evidence="7" type="ORF">SAMN05660330_01387</name>
</gene>
<dbReference type="InterPro" id="IPR036291">
    <property type="entry name" value="NAD(P)-bd_dom_sf"/>
</dbReference>
<feature type="domain" description="Pyrroline-5-carboxylate reductase dimerisation" evidence="6">
    <location>
        <begin position="160"/>
        <end position="250"/>
    </location>
</feature>
<evidence type="ECO:0000313" key="7">
    <source>
        <dbReference type="EMBL" id="SDO94498.1"/>
    </source>
</evidence>
<dbReference type="PANTHER" id="PTHR11645">
    <property type="entry name" value="PYRROLINE-5-CARBOXYLATE REDUCTASE"/>
    <property type="match status" value="1"/>
</dbReference>
<dbReference type="Pfam" id="PF14748">
    <property type="entry name" value="P5CR_dimer"/>
    <property type="match status" value="1"/>
</dbReference>
<evidence type="ECO:0000256" key="2">
    <source>
        <dbReference type="ARBA" id="ARBA00022857"/>
    </source>
</evidence>
<name>A0A1H0NPM2_9BACT</name>
<comment type="similarity">
    <text evidence="1">Belongs to the pyrroline-5-carboxylate reductase family.</text>
</comment>
<dbReference type="PIRSF" id="PIRSF000193">
    <property type="entry name" value="Pyrrol-5-carb_rd"/>
    <property type="match status" value="1"/>
</dbReference>
<evidence type="ECO:0000259" key="5">
    <source>
        <dbReference type="Pfam" id="PF03807"/>
    </source>
</evidence>
<sequence length="258" mass="27802">MSKTLGILGVGHLASYVVTGLRNAGDQRPVLLSPRNKKRALTLKQEYGCDIAVDNQAVVNQCKIVLLSVRPAQVEEILNNLKFTADHLLVSCVAGISLEQIKILAGPAEVVLTLPLACSEMGQGVVPLHPDNLIARELLSRLGRVIVFNDQGQFGLASTAACMNGWMYAFLDNLTNWFAAKGLSETQARELVLHSVQGATALAAVKTDQSLREICDSIATSGTYTRIGLDILEAKEAFSPWAEACEKINEALAEEKSD</sequence>
<dbReference type="Gene3D" id="1.10.3730.10">
    <property type="entry name" value="ProC C-terminal domain-like"/>
    <property type="match status" value="1"/>
</dbReference>
<feature type="binding site" evidence="4">
    <location>
        <position position="55"/>
    </location>
    <ligand>
        <name>NADPH</name>
        <dbReference type="ChEBI" id="CHEBI:57783"/>
    </ligand>
</feature>
<dbReference type="SUPFAM" id="SSF51735">
    <property type="entry name" value="NAD(P)-binding Rossmann-fold domains"/>
    <property type="match status" value="1"/>
</dbReference>
<feature type="binding site" evidence="4">
    <location>
        <begin position="8"/>
        <end position="13"/>
    </location>
    <ligand>
        <name>NADP(+)</name>
        <dbReference type="ChEBI" id="CHEBI:58349"/>
    </ligand>
</feature>
<dbReference type="SUPFAM" id="SSF48179">
    <property type="entry name" value="6-phosphogluconate dehydrogenase C-terminal domain-like"/>
    <property type="match status" value="1"/>
</dbReference>
<evidence type="ECO:0000259" key="6">
    <source>
        <dbReference type="Pfam" id="PF14748"/>
    </source>
</evidence>
<keyword evidence="2 4" id="KW-0521">NADP</keyword>
<accession>A0A1H0NPM2</accession>
<evidence type="ECO:0000256" key="4">
    <source>
        <dbReference type="PIRSR" id="PIRSR000193-1"/>
    </source>
</evidence>
<dbReference type="Proteomes" id="UP000199073">
    <property type="component" value="Unassembled WGS sequence"/>
</dbReference>
<evidence type="ECO:0000256" key="3">
    <source>
        <dbReference type="ARBA" id="ARBA00023002"/>
    </source>
</evidence>
<dbReference type="InterPro" id="IPR008927">
    <property type="entry name" value="6-PGluconate_DH-like_C_sf"/>
</dbReference>
<feature type="domain" description="Pyrroline-5-carboxylate reductase catalytic N-terminal" evidence="5">
    <location>
        <begin position="5"/>
        <end position="95"/>
    </location>
</feature>
<reference evidence="7 8" key="1">
    <citation type="submission" date="2016-10" db="EMBL/GenBank/DDBJ databases">
        <authorList>
            <person name="de Groot N.N."/>
        </authorList>
    </citation>
    <scope>NUCLEOTIDE SEQUENCE [LARGE SCALE GENOMIC DNA]</scope>
    <source>
        <strain evidence="7 8">DSM 12130</strain>
    </source>
</reference>
<dbReference type="PANTHER" id="PTHR11645:SF0">
    <property type="entry name" value="PYRROLINE-5-CARBOXYLATE REDUCTASE 3"/>
    <property type="match status" value="1"/>
</dbReference>
<proteinExistence type="inferred from homology"/>
<dbReference type="GO" id="GO:0055129">
    <property type="term" value="P:L-proline biosynthetic process"/>
    <property type="evidence" value="ECO:0007669"/>
    <property type="project" value="TreeGrafter"/>
</dbReference>
<feature type="binding site" evidence="4">
    <location>
        <begin position="92"/>
        <end position="94"/>
    </location>
    <ligand>
        <name>NADP(+)</name>
        <dbReference type="ChEBI" id="CHEBI:58349"/>
    </ligand>
</feature>
<dbReference type="STRING" id="91360.SAMN05660330_01387"/>
<keyword evidence="3" id="KW-0560">Oxidoreductase</keyword>
<organism evidence="7 8">
    <name type="scientific">Desulforhopalus singaporensis</name>
    <dbReference type="NCBI Taxonomy" id="91360"/>
    <lineage>
        <taxon>Bacteria</taxon>
        <taxon>Pseudomonadati</taxon>
        <taxon>Thermodesulfobacteriota</taxon>
        <taxon>Desulfobulbia</taxon>
        <taxon>Desulfobulbales</taxon>
        <taxon>Desulfocapsaceae</taxon>
        <taxon>Desulforhopalus</taxon>
    </lineage>
</organism>
<dbReference type="InterPro" id="IPR000304">
    <property type="entry name" value="Pyrroline-COOH_reductase"/>
</dbReference>
<keyword evidence="8" id="KW-1185">Reference proteome</keyword>
<protein>
    <submittedName>
        <fullName evidence="7">Pyrroline-5-carboxylate reductase</fullName>
    </submittedName>
</protein>